<organism evidence="2 3">
    <name type="scientific">Streptosporangium becharense</name>
    <dbReference type="NCBI Taxonomy" id="1816182"/>
    <lineage>
        <taxon>Bacteria</taxon>
        <taxon>Bacillati</taxon>
        <taxon>Actinomycetota</taxon>
        <taxon>Actinomycetes</taxon>
        <taxon>Streptosporangiales</taxon>
        <taxon>Streptosporangiaceae</taxon>
        <taxon>Streptosporangium</taxon>
    </lineage>
</organism>
<keyword evidence="3" id="KW-1185">Reference proteome</keyword>
<dbReference type="EMBL" id="JACHMP010000001">
    <property type="protein sequence ID" value="MBB5817525.1"/>
    <property type="molecule type" value="Genomic_DNA"/>
</dbReference>
<gene>
    <name evidence="2" type="ORF">F4562_000587</name>
</gene>
<dbReference type="SUPFAM" id="SSF69318">
    <property type="entry name" value="Integrin alpha N-terminal domain"/>
    <property type="match status" value="1"/>
</dbReference>
<proteinExistence type="predicted"/>
<dbReference type="PANTHER" id="PTHR13412:SF0">
    <property type="entry name" value="T-CELL IMMUNOMODULATORY PROTEIN"/>
    <property type="match status" value="1"/>
</dbReference>
<protein>
    <recommendedName>
        <fullName evidence="4">VCBS repeat-containing protein</fullName>
    </recommendedName>
</protein>
<dbReference type="GO" id="GO:0005886">
    <property type="term" value="C:plasma membrane"/>
    <property type="evidence" value="ECO:0007669"/>
    <property type="project" value="TreeGrafter"/>
</dbReference>
<accession>A0A7W9ME64</accession>
<evidence type="ECO:0000313" key="2">
    <source>
        <dbReference type="EMBL" id="MBB5817525.1"/>
    </source>
</evidence>
<dbReference type="InterPro" id="IPR028994">
    <property type="entry name" value="Integrin_alpha_N"/>
</dbReference>
<dbReference type="Gene3D" id="2.130.10.130">
    <property type="entry name" value="Integrin alpha, N-terminal"/>
    <property type="match status" value="2"/>
</dbReference>
<feature type="compositionally biased region" description="Low complexity" evidence="1">
    <location>
        <begin position="71"/>
        <end position="80"/>
    </location>
</feature>
<dbReference type="RefSeq" id="WP_221206615.1">
    <property type="nucleotide sequence ID" value="NZ_JACHWA010000002.1"/>
</dbReference>
<feature type="region of interest" description="Disordered" evidence="1">
    <location>
        <begin position="430"/>
        <end position="458"/>
    </location>
</feature>
<evidence type="ECO:0000256" key="1">
    <source>
        <dbReference type="SAM" id="MobiDB-lite"/>
    </source>
</evidence>
<sequence length="504" mass="52052">MDPVGRTSASAATASAAVFARSFPGSPTLDHHVFCNRVEGVMRIGKSAAVTVVVVSLLLGGCDAGPVRNASPSPSSSPDLTPSPEPSPASSRQTPSAPAAGKDSGKPDDINGDGFADLVSTPPHYGEVPLDVTIVYGSKDGLTPRNGTVVKAADSGSGGFSVKGTADFDGDRFTDVVIESTSVGGPRLLWGGPNGVDPNARPTVVRPPSVSIDSDQGVVPGDFDGDGNGDLAMFVAKAQGSFSDLAVLYGPFTREGVARRHTVQRGPGDGELSGLVAARMGGRRATGLLVHGGGDGGQQPSWLFGGSPAGLSHHSRMLNQGNASAFGDFDGDGNDDVVVADDGSRYDEPPYDTEPPEVDGVMTVYFGGAGRASQVFKNVRFAQGMVVGDFDGDKRDDLAIQRGPDGYETDSVEVFHGGPTGLRRGGKVIRRLGPAKGPNGGKTAPEERPAVPRAAADYDGDGRDELALVWFAPDDEPAWEGIGLSRWWITDGSRDESSFDTEGS</sequence>
<evidence type="ECO:0000313" key="3">
    <source>
        <dbReference type="Proteomes" id="UP000540685"/>
    </source>
</evidence>
<dbReference type="AlphaFoldDB" id="A0A7W9ME64"/>
<dbReference type="InterPro" id="IPR024881">
    <property type="entry name" value="Tip"/>
</dbReference>
<name>A0A7W9ME64_9ACTN</name>
<evidence type="ECO:0008006" key="4">
    <source>
        <dbReference type="Google" id="ProtNLM"/>
    </source>
</evidence>
<feature type="region of interest" description="Disordered" evidence="1">
    <location>
        <begin position="66"/>
        <end position="122"/>
    </location>
</feature>
<reference evidence="2 3" key="1">
    <citation type="submission" date="2020-08" db="EMBL/GenBank/DDBJ databases">
        <title>Sequencing the genomes of 1000 actinobacteria strains.</title>
        <authorList>
            <person name="Klenk H.-P."/>
        </authorList>
    </citation>
    <scope>NUCLEOTIDE SEQUENCE [LARGE SCALE GENOMIC DNA]</scope>
    <source>
        <strain evidence="2 3">DSM 46887</strain>
    </source>
</reference>
<dbReference type="PANTHER" id="PTHR13412">
    <property type="entry name" value="T-CELL IMMUNOMODULATORY PROTEIN HOMOLOG"/>
    <property type="match status" value="1"/>
</dbReference>
<dbReference type="Proteomes" id="UP000540685">
    <property type="component" value="Unassembled WGS sequence"/>
</dbReference>
<comment type="caution">
    <text evidence="2">The sequence shown here is derived from an EMBL/GenBank/DDBJ whole genome shotgun (WGS) entry which is preliminary data.</text>
</comment>